<dbReference type="InterPro" id="IPR036047">
    <property type="entry name" value="F-box-like_dom_sf"/>
</dbReference>
<dbReference type="EMBL" id="CM035444">
    <property type="protein sequence ID" value="KAH7276529.1"/>
    <property type="molecule type" value="Genomic_DNA"/>
</dbReference>
<dbReference type="PROSITE" id="PS50181">
    <property type="entry name" value="FBOX"/>
    <property type="match status" value="1"/>
</dbReference>
<evidence type="ECO:0000313" key="3">
    <source>
        <dbReference type="Proteomes" id="UP000825935"/>
    </source>
</evidence>
<dbReference type="OrthoDB" id="1927826at2759"/>
<dbReference type="Pfam" id="PF12937">
    <property type="entry name" value="F-box-like"/>
    <property type="match status" value="1"/>
</dbReference>
<dbReference type="Pfam" id="PF14299">
    <property type="entry name" value="PP2"/>
    <property type="match status" value="1"/>
</dbReference>
<dbReference type="SMART" id="SM00256">
    <property type="entry name" value="FBOX"/>
    <property type="match status" value="1"/>
</dbReference>
<accession>A0A8T2PYP3</accession>
<evidence type="ECO:0000259" key="1">
    <source>
        <dbReference type="PROSITE" id="PS50181"/>
    </source>
</evidence>
<keyword evidence="3" id="KW-1185">Reference proteome</keyword>
<evidence type="ECO:0000313" key="2">
    <source>
        <dbReference type="EMBL" id="KAH7276529.1"/>
    </source>
</evidence>
<proteinExistence type="predicted"/>
<reference evidence="2" key="1">
    <citation type="submission" date="2021-08" db="EMBL/GenBank/DDBJ databases">
        <title>WGS assembly of Ceratopteris richardii.</title>
        <authorList>
            <person name="Marchant D.B."/>
            <person name="Chen G."/>
            <person name="Jenkins J."/>
            <person name="Shu S."/>
            <person name="Leebens-Mack J."/>
            <person name="Grimwood J."/>
            <person name="Schmutz J."/>
            <person name="Soltis P."/>
            <person name="Soltis D."/>
            <person name="Chen Z.-H."/>
        </authorList>
    </citation>
    <scope>NUCLEOTIDE SEQUENCE</scope>
    <source>
        <strain evidence="2">Whitten #5841</strain>
        <tissue evidence="2">Leaf</tissue>
    </source>
</reference>
<feature type="domain" description="F-box" evidence="1">
    <location>
        <begin position="17"/>
        <end position="63"/>
    </location>
</feature>
<dbReference type="OMA" id="DCLMRIM"/>
<sequence length="276" mass="31750">MAFFVATSSTSSCSPSTPELLLLPRDCLMRIMSLLRASDFCRMARVCRRFRNLADSDEVWATLVPSDPAPFLSRKDLFFRELAGMTRKDPSQPYWLDPETGEGFFVKSARQLHIVWGDDMRYWHWASQPDSWFPESAVLDRVCWFEVAGEFESMFLPGTYTVSFRVKLRVDPGRSWSRAPVKFYLSANNGQNVEVQRFFDDRKNGEITNLARLRRLPSYPWMELDIGEFVVDKEMHVALKYQMMEIEGGQWKSGIIVDCLKIQPSSAIRGVAEGAT</sequence>
<dbReference type="SUPFAM" id="SSF81383">
    <property type="entry name" value="F-box domain"/>
    <property type="match status" value="1"/>
</dbReference>
<name>A0A8T2PYP3_CERRI</name>
<dbReference type="Proteomes" id="UP000825935">
    <property type="component" value="Chromosome 39"/>
</dbReference>
<organism evidence="2 3">
    <name type="scientific">Ceratopteris richardii</name>
    <name type="common">Triangle waterfern</name>
    <dbReference type="NCBI Taxonomy" id="49495"/>
    <lineage>
        <taxon>Eukaryota</taxon>
        <taxon>Viridiplantae</taxon>
        <taxon>Streptophyta</taxon>
        <taxon>Embryophyta</taxon>
        <taxon>Tracheophyta</taxon>
        <taxon>Polypodiopsida</taxon>
        <taxon>Polypodiidae</taxon>
        <taxon>Polypodiales</taxon>
        <taxon>Pteridineae</taxon>
        <taxon>Pteridaceae</taxon>
        <taxon>Parkerioideae</taxon>
        <taxon>Ceratopteris</taxon>
    </lineage>
</organism>
<dbReference type="PANTHER" id="PTHR31960:SF2">
    <property type="entry name" value="F-BOX PROTEIN PP2-A15"/>
    <property type="match status" value="1"/>
</dbReference>
<dbReference type="InterPro" id="IPR025886">
    <property type="entry name" value="PP2-like"/>
</dbReference>
<dbReference type="CDD" id="cd22162">
    <property type="entry name" value="F-box_AtSKIP3-like"/>
    <property type="match status" value="1"/>
</dbReference>
<protein>
    <recommendedName>
        <fullName evidence="1">F-box domain-containing protein</fullName>
    </recommendedName>
</protein>
<dbReference type="Gene3D" id="1.20.1280.50">
    <property type="match status" value="1"/>
</dbReference>
<gene>
    <name evidence="2" type="ORF">KP509_39G010700</name>
</gene>
<dbReference type="InterPro" id="IPR001810">
    <property type="entry name" value="F-box_dom"/>
</dbReference>
<dbReference type="AlphaFoldDB" id="A0A8T2PYP3"/>
<comment type="caution">
    <text evidence="2">The sequence shown here is derived from an EMBL/GenBank/DDBJ whole genome shotgun (WGS) entry which is preliminary data.</text>
</comment>
<dbReference type="PANTHER" id="PTHR31960">
    <property type="entry name" value="F-BOX PROTEIN PP2-A15"/>
    <property type="match status" value="1"/>
</dbReference>